<dbReference type="OrthoDB" id="5861308at2759"/>
<dbReference type="SUPFAM" id="SSF81321">
    <property type="entry name" value="Family A G protein-coupled receptor-like"/>
    <property type="match status" value="1"/>
</dbReference>
<name>A0A3P7M538_CYLGO</name>
<sequence>MDCRTLKIAFWTNGLLFKVVPCILLTVSIIALLKIIKDLSIRRRSLAQIMNKKRMPRDHTTPMLVAVLSIFLIAELPQGILHVFNAVYSNDTFYQKTSFERLAKVSRCGFISSQAFWIYDGFD</sequence>
<accession>A0A3P7M538</accession>
<dbReference type="PANTHER" id="PTHR46273:SF16">
    <property type="entry name" value="G-PROTEIN COUPLED RECEPTORS FAMILY 1 PROFILE DOMAIN-CONTAINING PROTEIN"/>
    <property type="match status" value="1"/>
</dbReference>
<dbReference type="PANTHER" id="PTHR46273">
    <property type="entry name" value="MYOSUPPRESSIN RECEPTOR 1, ISOFORM B-RELATED"/>
    <property type="match status" value="1"/>
</dbReference>
<keyword evidence="4 5" id="KW-0472">Membrane</keyword>
<keyword evidence="2 5" id="KW-0812">Transmembrane</keyword>
<organism evidence="7 8">
    <name type="scientific">Cylicostephanus goldi</name>
    <name type="common">Nematode worm</name>
    <dbReference type="NCBI Taxonomy" id="71465"/>
    <lineage>
        <taxon>Eukaryota</taxon>
        <taxon>Metazoa</taxon>
        <taxon>Ecdysozoa</taxon>
        <taxon>Nematoda</taxon>
        <taxon>Chromadorea</taxon>
        <taxon>Rhabditida</taxon>
        <taxon>Rhabditina</taxon>
        <taxon>Rhabditomorpha</taxon>
        <taxon>Strongyloidea</taxon>
        <taxon>Strongylidae</taxon>
        <taxon>Cylicostephanus</taxon>
    </lineage>
</organism>
<evidence type="ECO:0000256" key="4">
    <source>
        <dbReference type="ARBA" id="ARBA00023136"/>
    </source>
</evidence>
<dbReference type="EMBL" id="UYRV01108589">
    <property type="protein sequence ID" value="VDN24475.1"/>
    <property type="molecule type" value="Genomic_DNA"/>
</dbReference>
<evidence type="ECO:0000256" key="3">
    <source>
        <dbReference type="ARBA" id="ARBA00022989"/>
    </source>
</evidence>
<protein>
    <recommendedName>
        <fullName evidence="6">G-protein coupled receptors family 1 profile domain-containing protein</fullName>
    </recommendedName>
</protein>
<feature type="transmembrane region" description="Helical" evidence="5">
    <location>
        <begin position="15"/>
        <end position="36"/>
    </location>
</feature>
<proteinExistence type="predicted"/>
<comment type="subcellular location">
    <subcellularLocation>
        <location evidence="1">Membrane</location>
    </subcellularLocation>
</comment>
<dbReference type="InterPro" id="IPR017452">
    <property type="entry name" value="GPCR_Rhodpsn_7TM"/>
</dbReference>
<dbReference type="Proteomes" id="UP000271889">
    <property type="component" value="Unassembled WGS sequence"/>
</dbReference>
<keyword evidence="3 5" id="KW-1133">Transmembrane helix</keyword>
<dbReference type="PROSITE" id="PS50262">
    <property type="entry name" value="G_PROTEIN_RECEP_F1_2"/>
    <property type="match status" value="1"/>
</dbReference>
<dbReference type="GO" id="GO:0008528">
    <property type="term" value="F:G protein-coupled peptide receptor activity"/>
    <property type="evidence" value="ECO:0007669"/>
    <property type="project" value="InterPro"/>
</dbReference>
<dbReference type="AlphaFoldDB" id="A0A3P7M538"/>
<dbReference type="Pfam" id="PF10324">
    <property type="entry name" value="7TM_GPCR_Srw"/>
    <property type="match status" value="1"/>
</dbReference>
<evidence type="ECO:0000313" key="7">
    <source>
        <dbReference type="EMBL" id="VDN24475.1"/>
    </source>
</evidence>
<dbReference type="InterPro" id="IPR053219">
    <property type="entry name" value="GPCR_Dmsr-1"/>
</dbReference>
<evidence type="ECO:0000256" key="1">
    <source>
        <dbReference type="ARBA" id="ARBA00004370"/>
    </source>
</evidence>
<dbReference type="GO" id="GO:0005886">
    <property type="term" value="C:plasma membrane"/>
    <property type="evidence" value="ECO:0007669"/>
    <property type="project" value="TreeGrafter"/>
</dbReference>
<reference evidence="7 8" key="1">
    <citation type="submission" date="2018-11" db="EMBL/GenBank/DDBJ databases">
        <authorList>
            <consortium name="Pathogen Informatics"/>
        </authorList>
    </citation>
    <scope>NUCLEOTIDE SEQUENCE [LARGE SCALE GENOMIC DNA]</scope>
</reference>
<dbReference type="InterPro" id="IPR019427">
    <property type="entry name" value="7TM_GPCR_serpentine_rcpt_Srw"/>
</dbReference>
<evidence type="ECO:0000259" key="6">
    <source>
        <dbReference type="PROSITE" id="PS50262"/>
    </source>
</evidence>
<dbReference type="Gene3D" id="1.20.1070.10">
    <property type="entry name" value="Rhodopsin 7-helix transmembrane proteins"/>
    <property type="match status" value="1"/>
</dbReference>
<keyword evidence="8" id="KW-1185">Reference proteome</keyword>
<evidence type="ECO:0000313" key="8">
    <source>
        <dbReference type="Proteomes" id="UP000271889"/>
    </source>
</evidence>
<feature type="domain" description="G-protein coupled receptors family 1 profile" evidence="6">
    <location>
        <begin position="1"/>
        <end position="90"/>
    </location>
</feature>
<evidence type="ECO:0000256" key="5">
    <source>
        <dbReference type="SAM" id="Phobius"/>
    </source>
</evidence>
<evidence type="ECO:0000256" key="2">
    <source>
        <dbReference type="ARBA" id="ARBA00022692"/>
    </source>
</evidence>
<gene>
    <name evidence="7" type="ORF">CGOC_LOCUS9841</name>
</gene>
<feature type="transmembrane region" description="Helical" evidence="5">
    <location>
        <begin position="63"/>
        <end position="84"/>
    </location>
</feature>